<keyword evidence="5" id="KW-1185">Reference proteome</keyword>
<evidence type="ECO:0000259" key="3">
    <source>
        <dbReference type="PROSITE" id="PS50197"/>
    </source>
</evidence>
<feature type="compositionally biased region" description="Polar residues" evidence="2">
    <location>
        <begin position="1209"/>
        <end position="1219"/>
    </location>
</feature>
<dbReference type="CDD" id="cd06071">
    <property type="entry name" value="Beach"/>
    <property type="match status" value="1"/>
</dbReference>
<feature type="domain" description="BEACH" evidence="3">
    <location>
        <begin position="364"/>
        <end position="644"/>
    </location>
</feature>
<dbReference type="SUPFAM" id="SSF50978">
    <property type="entry name" value="WD40 repeat-like"/>
    <property type="match status" value="1"/>
</dbReference>
<dbReference type="SUPFAM" id="SSF81837">
    <property type="entry name" value="BEACH domain"/>
    <property type="match status" value="1"/>
</dbReference>
<accession>A0A811UMF1</accession>
<dbReference type="OrthoDB" id="29306at2759"/>
<keyword evidence="1" id="KW-0853">WD repeat</keyword>
<evidence type="ECO:0000256" key="2">
    <source>
        <dbReference type="SAM" id="MobiDB-lite"/>
    </source>
</evidence>
<dbReference type="Gene3D" id="1.10.1540.10">
    <property type="entry name" value="BEACH domain"/>
    <property type="match status" value="1"/>
</dbReference>
<feature type="compositionally biased region" description="Polar residues" evidence="2">
    <location>
        <begin position="664"/>
        <end position="702"/>
    </location>
</feature>
<evidence type="ECO:0000313" key="5">
    <source>
        <dbReference type="Proteomes" id="UP000606786"/>
    </source>
</evidence>
<feature type="repeat" description="WD" evidence="1">
    <location>
        <begin position="1807"/>
        <end position="1842"/>
    </location>
</feature>
<dbReference type="PANTHER" id="PTHR46866">
    <property type="entry name" value="GH12955P"/>
    <property type="match status" value="1"/>
</dbReference>
<dbReference type="InterPro" id="IPR015943">
    <property type="entry name" value="WD40/YVTN_repeat-like_dom_sf"/>
</dbReference>
<dbReference type="PROSITE" id="PS50294">
    <property type="entry name" value="WD_REPEATS_REGION"/>
    <property type="match status" value="1"/>
</dbReference>
<dbReference type="SMART" id="SM00320">
    <property type="entry name" value="WD40"/>
    <property type="match status" value="5"/>
</dbReference>
<organism evidence="4 5">
    <name type="scientific">Ceratitis capitata</name>
    <name type="common">Mediterranean fruit fly</name>
    <name type="synonym">Tephritis capitata</name>
    <dbReference type="NCBI Taxonomy" id="7213"/>
    <lineage>
        <taxon>Eukaryota</taxon>
        <taxon>Metazoa</taxon>
        <taxon>Ecdysozoa</taxon>
        <taxon>Arthropoda</taxon>
        <taxon>Hexapoda</taxon>
        <taxon>Insecta</taxon>
        <taxon>Pterygota</taxon>
        <taxon>Neoptera</taxon>
        <taxon>Endopterygota</taxon>
        <taxon>Diptera</taxon>
        <taxon>Brachycera</taxon>
        <taxon>Muscomorpha</taxon>
        <taxon>Tephritoidea</taxon>
        <taxon>Tephritidae</taxon>
        <taxon>Ceratitis</taxon>
        <taxon>Ceratitis</taxon>
    </lineage>
</organism>
<evidence type="ECO:0000256" key="1">
    <source>
        <dbReference type="PROSITE-ProRule" id="PRU00221"/>
    </source>
</evidence>
<feature type="region of interest" description="Disordered" evidence="2">
    <location>
        <begin position="1134"/>
        <end position="1154"/>
    </location>
</feature>
<dbReference type="EMBL" id="CAJHJT010000012">
    <property type="protein sequence ID" value="CAD6999508.1"/>
    <property type="molecule type" value="Genomic_DNA"/>
</dbReference>
<dbReference type="InterPro" id="IPR000409">
    <property type="entry name" value="BEACH_dom"/>
</dbReference>
<dbReference type="Proteomes" id="UP000606786">
    <property type="component" value="Unassembled WGS sequence"/>
</dbReference>
<proteinExistence type="predicted"/>
<dbReference type="PROSITE" id="PS50197">
    <property type="entry name" value="BEACH"/>
    <property type="match status" value="1"/>
</dbReference>
<evidence type="ECO:0000313" key="4">
    <source>
        <dbReference type="EMBL" id="CAD6999508.1"/>
    </source>
</evidence>
<name>A0A811UMF1_CERCA</name>
<gene>
    <name evidence="4" type="ORF">CCAP1982_LOCUS8033</name>
</gene>
<feature type="region of interest" description="Disordered" evidence="2">
    <location>
        <begin position="1204"/>
        <end position="1224"/>
    </location>
</feature>
<dbReference type="InterPro" id="IPR036322">
    <property type="entry name" value="WD40_repeat_dom_sf"/>
</dbReference>
<dbReference type="InterPro" id="IPR001680">
    <property type="entry name" value="WD40_rpt"/>
</dbReference>
<feature type="region of interest" description="Disordered" evidence="2">
    <location>
        <begin position="630"/>
        <end position="702"/>
    </location>
</feature>
<dbReference type="InterPro" id="IPR036372">
    <property type="entry name" value="BEACH_dom_sf"/>
</dbReference>
<dbReference type="Pfam" id="PF00400">
    <property type="entry name" value="WD40"/>
    <property type="match status" value="2"/>
</dbReference>
<dbReference type="SMART" id="SM01026">
    <property type="entry name" value="Beach"/>
    <property type="match status" value="1"/>
</dbReference>
<dbReference type="PROSITE" id="PS50082">
    <property type="entry name" value="WD_REPEATS_2"/>
    <property type="match status" value="1"/>
</dbReference>
<dbReference type="PANTHER" id="PTHR46866:SF1">
    <property type="entry name" value="GH12955P"/>
    <property type="match status" value="1"/>
</dbReference>
<protein>
    <submittedName>
        <fullName evidence="4">(Mediterranean fruit fly) hypothetical protein</fullName>
    </submittedName>
</protein>
<comment type="caution">
    <text evidence="4">The sequence shown here is derived from an EMBL/GenBank/DDBJ whole genome shotgun (WGS) entry which is preliminary data.</text>
</comment>
<dbReference type="Gene3D" id="2.130.10.10">
    <property type="entry name" value="YVTN repeat-like/Quinoprotein amine dehydrogenase"/>
    <property type="match status" value="2"/>
</dbReference>
<reference evidence="4" key="1">
    <citation type="submission" date="2020-11" db="EMBL/GenBank/DDBJ databases">
        <authorList>
            <person name="Whitehead M."/>
        </authorList>
    </citation>
    <scope>NUCLEOTIDE SEQUENCE</scope>
    <source>
        <strain evidence="4">EGII</strain>
    </source>
</reference>
<feature type="region of interest" description="Disordered" evidence="2">
    <location>
        <begin position="1340"/>
        <end position="1369"/>
    </location>
</feature>
<sequence>MKMDALCNEIGINIQHLCETAVTGRYQLICDKQWLQTLEQRRKIAPFNIWPKLDRRAHPNDPLDHPWTRILLQSYPKKPNVKVFPLQWQANDRVVDVVGNSESDNPLTYSQALAYVTSTNFKNLWEAAYKRYPGANVKYAKSTNTGRVLSPSTAFSLTPYDVVLRELIQRVYNCPVIHCQLDRLVDEKTGKNCSYMFSEDLSGPECHANIMPAIVAVETSTHFCVLFYPPAIVTSLYDCITYSPSILGKSYNKALFIIYQILQLSKALQASGLFLGDIGLHDIMVRENLWIQVVPRLESCILRPNIVQHVATSPSETAHGVDGEPSVALEENENESFVCGGNDDDGDDDTVDNSSNTKFDLQFAYDLDQFTLREYCEMWCNGQLSNYDYLTILNNAAGRSLNNPAYHHIMPWVTDFTARNGLNWRDLTKSKYRLNKGDVHLDLMFSHATQPGGNGIGSTASVGLSAQAPHHVSDFLSEITYFVYMARRTPQELLCQHVRPIWVPAEYPVSIQRLQQWTPDECIPEFYSDPMIFKSIHEDLPDLELPAWASCPEDFIAKHREALESQYVSERLQYWIDLNFGYKLSGKAAVKSKNVCLSLVDQHKELCQRGIVQLFTTPHPAKRFPSPWFNKTPPRLNQLHAAPRSPLSANSTLRANDSRRLAKSTENLNTSEATNVSPTELTAATTSMRRNGGSSSSPRMSLRANNATGEITSSSNFYPSTNFIDLPKDYNACALLQSLEAMETFFARTFPKQKPATNTLEKIINSDLLFDAHSSENSFTNRLFLDDSPNLAAQLHNKQKPKSLLAPSPNYLKKRSIKQIYTEHREHELQVLGCLIVELFAMQRLRAMFMNGANACMEERLQACRTVFSIYRQDIPKCLRYIVGLLLQPHSTDVVTEKGLPPPTASQLLEPIFANQLIPFPSTFYPTYALIRSLHQFDFNASLLELCTHFNCNGRECAKYTDMDRHRVLFERKIAECKVMSCCAFIGRLLEPIAYEQFSPVELLLPHIIDLLLDEQTSILTAWNLFDSFAQALGIVNTQKYLLLPIMKLYDVESFDRGMISVRTRSADANGAAGGQVRFSTSSSFKSRKSVKLYHHSFLLHLIVRFGLKCFLHNFIAPLIEAVGGYKEPEDGNGFHYHSSTNGGGGGSRRTSRNLNYASTTEDDISMTLMSTEGPEQDDATLHLKIPATSSTKQEVEDVFSFDDDANSDHISNSGTSENKSLDSFDMRPAPAEEAKEDFNQGDTASGKLAISEIFYGSKISNTSLEDADKVSLNSQGLNDSPTAQIGPKSPTIEIPASAIRRSYQLNTIDCDIGSRKSIDSFEIITQAVEEEQKQLKKQQIATDKMKQGVENQNAAKEEEAEEDSEAQSQVALDSLQASVISKMSEAKAAQNNRISEMSAGSLMWLAHRLGPSLTSRYITRNLLKMLSLCYVGQENLLPETNELTELGNLNYFSIADAHVVGDRSAARVLECLMSIAALFGEEVILVQYFPHISELIALGSKRITASLEGAIISTLQLLKYLVPCLLDATLMENLKETILKNILLPIVRILGSTRLLMPSGYLGRSVLARKWLDAVYTLCVRIGPDMSKEHLCIPTLRPFFLIFDKAFSIREQFENPANSQLSISPPISYAENDDPAVNCRREREEIRDVFSPALAHISYLSFLRFLGEAIMQRTICNLEFILTLCHEFEQPDYKSLHIVAGKSSTDAVDSPSKSRENLAEPELSVANSFGTNVVGNRIEVVSAGAGNQSQQEVGPMEVLDMVAYKFDQIPTVRHLKGNWLAYWRHEITRSDKDTMLNLKQIKLQSFVGHTNSVRSILALDNENSFISASKDKTVKLWSLRSEGDGRKTTSCQFTYTKHKKSIHSLAFLEATRYVVSCDSGVHVWDPFIGRPVIELDAPKHNPITVVKALPSPSPLILAGTAESSVKIIDTRCMQYVNEWRVSNAATQSNATVRCLTVAPSGNWLAVGLSSGSIVMLDTRTGCILNAWRPMECDLLQLAAPNDQQLISSALDHSLAVWHAADGILHYQLKPPAEPAHFLQTIDTELIYATTGNRVGIYADISSSHATHTVTKLRPETFRGVLTSLAVLPLNRTFLAGNESGNISLLC</sequence>
<dbReference type="Pfam" id="PF02138">
    <property type="entry name" value="Beach"/>
    <property type="match status" value="1"/>
</dbReference>